<protein>
    <submittedName>
        <fullName evidence="1">Uncharacterized protein</fullName>
    </submittedName>
</protein>
<keyword evidence="2" id="KW-1185">Reference proteome</keyword>
<accession>A0AAF0V7Q7</accession>
<proteinExistence type="predicted"/>
<dbReference type="Proteomes" id="UP001234989">
    <property type="component" value="Chromosome 12"/>
</dbReference>
<evidence type="ECO:0000313" key="2">
    <source>
        <dbReference type="Proteomes" id="UP001234989"/>
    </source>
</evidence>
<sequence length="32" mass="3516">MFIVLSAKCLQIIVVCSMCSLKRKMDGVTQGL</sequence>
<gene>
    <name evidence="1" type="ORF">MTR67_051666</name>
</gene>
<organism evidence="1 2">
    <name type="scientific">Solanum verrucosum</name>
    <dbReference type="NCBI Taxonomy" id="315347"/>
    <lineage>
        <taxon>Eukaryota</taxon>
        <taxon>Viridiplantae</taxon>
        <taxon>Streptophyta</taxon>
        <taxon>Embryophyta</taxon>
        <taxon>Tracheophyta</taxon>
        <taxon>Spermatophyta</taxon>
        <taxon>Magnoliopsida</taxon>
        <taxon>eudicotyledons</taxon>
        <taxon>Gunneridae</taxon>
        <taxon>Pentapetalae</taxon>
        <taxon>asterids</taxon>
        <taxon>lamiids</taxon>
        <taxon>Solanales</taxon>
        <taxon>Solanaceae</taxon>
        <taxon>Solanoideae</taxon>
        <taxon>Solaneae</taxon>
        <taxon>Solanum</taxon>
    </lineage>
</organism>
<dbReference type="EMBL" id="CP133623">
    <property type="protein sequence ID" value="WMV58281.1"/>
    <property type="molecule type" value="Genomic_DNA"/>
</dbReference>
<name>A0AAF0V7Q7_SOLVR</name>
<dbReference type="AlphaFoldDB" id="A0AAF0V7Q7"/>
<reference evidence="1" key="1">
    <citation type="submission" date="2023-08" db="EMBL/GenBank/DDBJ databases">
        <title>A de novo genome assembly of Solanum verrucosum Schlechtendal, a Mexican diploid species geographically isolated from the other diploid A-genome species in potato relatives.</title>
        <authorList>
            <person name="Hosaka K."/>
        </authorList>
    </citation>
    <scope>NUCLEOTIDE SEQUENCE</scope>
    <source>
        <tissue evidence="1">Young leaves</tissue>
    </source>
</reference>
<evidence type="ECO:0000313" key="1">
    <source>
        <dbReference type="EMBL" id="WMV58281.1"/>
    </source>
</evidence>